<sequence length="389" mass="43938">MATLSIPSNTIRRSASAQSLPSTATPFAHHTTDRLTTPRCESPSSTLGVYARSRPCSYLYDSPIRLGFSSFSDTSAMDTLHNKPTVTQPLKSKKKLKKSKSKSTFRLMNFNSSKTILSSHSSEAKKETSSTTRRMKKKMSVFFRRRKESAGMNDRNHNILEDDFVPGCMPLSSIALKKKRSFSFSKTAKERHSSDEKSSNRSRSDSLFRSRKISASSKKTLVVSTRTSSSTETTTMTITTDDTTLLATPDTPNFILRPPMSPPPALPSPGFTSDNSQDWYARLIRQLEQDIELSFELTIVAEQQERKRELRRSRSFSGFRSSVSSWELDEITPPPFLGLSERYNGFEEEEYYPEEEFVREEVEVFRSLEEDADSVYRACEAMGGTGIVF</sequence>
<feature type="region of interest" description="Disordered" evidence="1">
    <location>
        <begin position="116"/>
        <end position="136"/>
    </location>
</feature>
<organism evidence="2 3">
    <name type="scientific">Marasmius crinis-equi</name>
    <dbReference type="NCBI Taxonomy" id="585013"/>
    <lineage>
        <taxon>Eukaryota</taxon>
        <taxon>Fungi</taxon>
        <taxon>Dikarya</taxon>
        <taxon>Basidiomycota</taxon>
        <taxon>Agaricomycotina</taxon>
        <taxon>Agaricomycetes</taxon>
        <taxon>Agaricomycetidae</taxon>
        <taxon>Agaricales</taxon>
        <taxon>Marasmiineae</taxon>
        <taxon>Marasmiaceae</taxon>
        <taxon>Marasmius</taxon>
    </lineage>
</organism>
<accession>A0ABR3EY04</accession>
<evidence type="ECO:0000313" key="2">
    <source>
        <dbReference type="EMBL" id="KAL0567798.1"/>
    </source>
</evidence>
<comment type="caution">
    <text evidence="2">The sequence shown here is derived from an EMBL/GenBank/DDBJ whole genome shotgun (WGS) entry which is preliminary data.</text>
</comment>
<dbReference type="Proteomes" id="UP001465976">
    <property type="component" value="Unassembled WGS sequence"/>
</dbReference>
<evidence type="ECO:0000256" key="1">
    <source>
        <dbReference type="SAM" id="MobiDB-lite"/>
    </source>
</evidence>
<name>A0ABR3EY04_9AGAR</name>
<keyword evidence="3" id="KW-1185">Reference proteome</keyword>
<protein>
    <submittedName>
        <fullName evidence="2">Uncharacterized protein</fullName>
    </submittedName>
</protein>
<feature type="compositionally biased region" description="Polar residues" evidence="1">
    <location>
        <begin position="1"/>
        <end position="25"/>
    </location>
</feature>
<reference evidence="2 3" key="1">
    <citation type="submission" date="2024-02" db="EMBL/GenBank/DDBJ databases">
        <title>A draft genome for the cacao thread blight pathogen Marasmius crinis-equi.</title>
        <authorList>
            <person name="Cohen S.P."/>
            <person name="Baruah I.K."/>
            <person name="Amoako-Attah I."/>
            <person name="Bukari Y."/>
            <person name="Meinhardt L.W."/>
            <person name="Bailey B.A."/>
        </authorList>
    </citation>
    <scope>NUCLEOTIDE SEQUENCE [LARGE SCALE GENOMIC DNA]</scope>
    <source>
        <strain evidence="2 3">GH-76</strain>
    </source>
</reference>
<evidence type="ECO:0000313" key="3">
    <source>
        <dbReference type="Proteomes" id="UP001465976"/>
    </source>
</evidence>
<feature type="region of interest" description="Disordered" evidence="1">
    <location>
        <begin position="183"/>
        <end position="211"/>
    </location>
</feature>
<proteinExistence type="predicted"/>
<gene>
    <name evidence="2" type="ORF">V5O48_014199</name>
</gene>
<feature type="region of interest" description="Disordered" evidence="1">
    <location>
        <begin position="1"/>
        <end position="46"/>
    </location>
</feature>
<feature type="compositionally biased region" description="Basic and acidic residues" evidence="1">
    <location>
        <begin position="187"/>
        <end position="208"/>
    </location>
</feature>
<dbReference type="EMBL" id="JBAHYK010001493">
    <property type="protein sequence ID" value="KAL0567798.1"/>
    <property type="molecule type" value="Genomic_DNA"/>
</dbReference>